<comment type="similarity">
    <text evidence="1">Belongs to the phospholipase D family.</text>
</comment>
<dbReference type="Pfam" id="PF13918">
    <property type="entry name" value="PLDc_3"/>
    <property type="match status" value="1"/>
</dbReference>
<dbReference type="OrthoDB" id="1923775at2759"/>
<name>A0A0D2ULN3_CAPO3</name>
<evidence type="ECO:0000256" key="1">
    <source>
        <dbReference type="ARBA" id="ARBA00008664"/>
    </source>
</evidence>
<feature type="domain" description="PLD phosphodiesterase" evidence="4">
    <location>
        <begin position="423"/>
        <end position="449"/>
    </location>
</feature>
<dbReference type="PANTHER" id="PTHR10185">
    <property type="entry name" value="PHOSPHOLIPASE D - RELATED"/>
    <property type="match status" value="1"/>
</dbReference>
<feature type="region of interest" description="Disordered" evidence="2">
    <location>
        <begin position="35"/>
        <end position="58"/>
    </location>
</feature>
<evidence type="ECO:0000256" key="3">
    <source>
        <dbReference type="SAM" id="SignalP"/>
    </source>
</evidence>
<dbReference type="SUPFAM" id="SSF56024">
    <property type="entry name" value="Phospholipase D/nuclease"/>
    <property type="match status" value="2"/>
</dbReference>
<dbReference type="InterPro" id="IPR001736">
    <property type="entry name" value="PLipase_D/transphosphatidylase"/>
</dbReference>
<dbReference type="CDD" id="cd09107">
    <property type="entry name" value="PLDc_vPLD3_4_5_like_2"/>
    <property type="match status" value="1"/>
</dbReference>
<dbReference type="EMBL" id="KE346370">
    <property type="protein sequence ID" value="KJE96011.1"/>
    <property type="molecule type" value="Genomic_DNA"/>
</dbReference>
<dbReference type="Gene3D" id="3.30.870.10">
    <property type="entry name" value="Endonuclease Chain A"/>
    <property type="match status" value="2"/>
</dbReference>
<keyword evidence="3" id="KW-0732">Signal</keyword>
<feature type="compositionally biased region" description="Low complexity" evidence="2">
    <location>
        <begin position="88"/>
        <end position="100"/>
    </location>
</feature>
<dbReference type="InterPro" id="IPR050874">
    <property type="entry name" value="Diverse_PLD-related"/>
</dbReference>
<dbReference type="PhylomeDB" id="A0A0D2ULN3"/>
<protein>
    <submittedName>
        <fullName evidence="5">Phospholipase D3</fullName>
    </submittedName>
</protein>
<feature type="signal peptide" evidence="3">
    <location>
        <begin position="1"/>
        <end position="30"/>
    </location>
</feature>
<dbReference type="InParanoid" id="A0A0D2ULN3"/>
<evidence type="ECO:0000313" key="6">
    <source>
        <dbReference type="Proteomes" id="UP000008743"/>
    </source>
</evidence>
<feature type="region of interest" description="Disordered" evidence="2">
    <location>
        <begin position="80"/>
        <end position="106"/>
    </location>
</feature>
<dbReference type="PROSITE" id="PS50035">
    <property type="entry name" value="PLD"/>
    <property type="match status" value="2"/>
</dbReference>
<dbReference type="GO" id="GO:0003824">
    <property type="term" value="F:catalytic activity"/>
    <property type="evidence" value="ECO:0007669"/>
    <property type="project" value="InterPro"/>
</dbReference>
<evidence type="ECO:0000313" key="5">
    <source>
        <dbReference type="EMBL" id="KJE96011.1"/>
    </source>
</evidence>
<evidence type="ECO:0000256" key="2">
    <source>
        <dbReference type="SAM" id="MobiDB-lite"/>
    </source>
</evidence>
<feature type="domain" description="PLD phosphodiesterase" evidence="4">
    <location>
        <begin position="217"/>
        <end position="244"/>
    </location>
</feature>
<sequence length="488" mass="53043">MLSCARGRVGAVAQVLTVLCLLVVVACCSAAATHATTSPSSSSSLSSSSSSSSVQGDWRNAAADAEQRLASSWRAATQHRSKLDSATQQQHEQQQQQQQEHNADQLSCSGTARIAETIPSNLTLHTDLSTGDAWLQLINNATQTLDLAVFYMTLLNGTDIGQKVFNALVAACDRNVAINVAISAPNAQFPDDDLVTLQQQCGSQISVAYLNMSTFFDGGVLHTKFIIADGQAFYIGSANMDWRSLSEVKELGIVVDKCNLLASDLKKVFDVFVLASNLERLPAFWPSQLDTDFNASNPATIAVNHESGSAFISSSPHAFCPAGRSFDRDALEFAILSAQTNVSIEVMDYLPITVYEEPQVYWPALDTAIRTVAFNKKVQVNMLIAYWDNSIEGMIPFLKSLNDLDNVEVRLMEIPKNTPYVPFTRVNHAKFIVTDSLVAISTSNYVGDYFINTAGSSLVTDAKSLVSSVQSRFDRDWASQYSVPLSSV</sequence>
<dbReference type="PROSITE" id="PS51257">
    <property type="entry name" value="PROKAR_LIPOPROTEIN"/>
    <property type="match status" value="1"/>
</dbReference>
<gene>
    <name evidence="5" type="ORF">CAOG_006386</name>
</gene>
<dbReference type="Proteomes" id="UP000008743">
    <property type="component" value="Unassembled WGS sequence"/>
</dbReference>
<feature type="chain" id="PRO_5002252744" evidence="3">
    <location>
        <begin position="31"/>
        <end position="488"/>
    </location>
</feature>
<dbReference type="CDD" id="cd09106">
    <property type="entry name" value="PLDc_vPLD3_4_5_like_1"/>
    <property type="match status" value="1"/>
</dbReference>
<organism evidence="5 6">
    <name type="scientific">Capsaspora owczarzaki (strain ATCC 30864)</name>
    <dbReference type="NCBI Taxonomy" id="595528"/>
    <lineage>
        <taxon>Eukaryota</taxon>
        <taxon>Filasterea</taxon>
        <taxon>Capsaspora</taxon>
    </lineage>
</organism>
<dbReference type="AlphaFoldDB" id="A0A0D2ULN3"/>
<dbReference type="eggNOG" id="KOG3603">
    <property type="taxonomic scope" value="Eukaryota"/>
</dbReference>
<keyword evidence="6" id="KW-1185">Reference proteome</keyword>
<reference evidence="6" key="1">
    <citation type="submission" date="2011-02" db="EMBL/GenBank/DDBJ databases">
        <title>The Genome Sequence of Capsaspora owczarzaki ATCC 30864.</title>
        <authorList>
            <person name="Russ C."/>
            <person name="Cuomo C."/>
            <person name="Burger G."/>
            <person name="Gray M.W."/>
            <person name="Holland P.W.H."/>
            <person name="King N."/>
            <person name="Lang F.B.F."/>
            <person name="Roger A.J."/>
            <person name="Ruiz-Trillo I."/>
            <person name="Young S.K."/>
            <person name="Zeng Q."/>
            <person name="Gargeya S."/>
            <person name="Alvarado L."/>
            <person name="Berlin A."/>
            <person name="Chapman S.B."/>
            <person name="Chen Z."/>
            <person name="Freedman E."/>
            <person name="Gellesch M."/>
            <person name="Goldberg J."/>
            <person name="Griggs A."/>
            <person name="Gujja S."/>
            <person name="Heilman E."/>
            <person name="Heiman D."/>
            <person name="Howarth C."/>
            <person name="Mehta T."/>
            <person name="Neiman D."/>
            <person name="Pearson M."/>
            <person name="Roberts A."/>
            <person name="Saif S."/>
            <person name="Shea T."/>
            <person name="Shenoy N."/>
            <person name="Sisk P."/>
            <person name="Stolte C."/>
            <person name="Sykes S."/>
            <person name="White J."/>
            <person name="Yandava C."/>
            <person name="Haas B."/>
            <person name="Nusbaum C."/>
            <person name="Birren B."/>
        </authorList>
    </citation>
    <scope>NUCLEOTIDE SEQUENCE</scope>
    <source>
        <strain evidence="6">ATCC 30864</strain>
    </source>
</reference>
<evidence type="ECO:0000259" key="4">
    <source>
        <dbReference type="PROSITE" id="PS50035"/>
    </source>
</evidence>
<feature type="compositionally biased region" description="Low complexity" evidence="2">
    <location>
        <begin position="35"/>
        <end position="54"/>
    </location>
</feature>
<dbReference type="STRING" id="595528.A0A0D2ULN3"/>
<dbReference type="SMART" id="SM00155">
    <property type="entry name" value="PLDc"/>
    <property type="match status" value="2"/>
</dbReference>
<proteinExistence type="inferred from homology"/>
<dbReference type="InterPro" id="IPR032803">
    <property type="entry name" value="PLDc_3"/>
</dbReference>
<accession>A0A0D2ULN3</accession>
<dbReference type="PANTHER" id="PTHR10185:SF17">
    <property type="entry name" value="GM01519P-RELATED"/>
    <property type="match status" value="1"/>
</dbReference>